<name>A0A941BE52_9BURK</name>
<keyword evidence="7 9" id="KW-0472">Membrane</keyword>
<dbReference type="RefSeq" id="WP_210853802.1">
    <property type="nucleotide sequence ID" value="NZ_JAGQDD010000005.1"/>
</dbReference>
<dbReference type="Proteomes" id="UP000676246">
    <property type="component" value="Unassembled WGS sequence"/>
</dbReference>
<dbReference type="InterPro" id="IPR007272">
    <property type="entry name" value="Sulf_transp_TsuA/YedE"/>
</dbReference>
<feature type="transmembrane region" description="Helical" evidence="9">
    <location>
        <begin position="272"/>
        <end position="291"/>
    </location>
</feature>
<feature type="transmembrane region" description="Helical" evidence="9">
    <location>
        <begin position="113"/>
        <end position="132"/>
    </location>
</feature>
<dbReference type="PANTHER" id="PTHR30574:SF1">
    <property type="entry name" value="SULPHUR TRANSPORT DOMAIN-CONTAINING PROTEIN"/>
    <property type="match status" value="1"/>
</dbReference>
<feature type="transmembrane region" description="Helical" evidence="9">
    <location>
        <begin position="311"/>
        <end position="333"/>
    </location>
</feature>
<dbReference type="Pfam" id="PF04143">
    <property type="entry name" value="Sulf_transp"/>
    <property type="match status" value="1"/>
</dbReference>
<evidence type="ECO:0000256" key="4">
    <source>
        <dbReference type="ARBA" id="ARBA00022519"/>
    </source>
</evidence>
<keyword evidence="11" id="KW-1185">Reference proteome</keyword>
<evidence type="ECO:0000313" key="10">
    <source>
        <dbReference type="EMBL" id="MBQ0930811.1"/>
    </source>
</evidence>
<sequence length="368" mass="38299">MSIESTVVLGGLVCAMVLGAAAQRSNFCTMGALSDIVNMGHWGRMRMWALAMAVAMAGTAALSQAGLIDLTQAVAMRPRLPWLSLLVGGVLFGVGMTLAGGCANKNLLRAGSGSLRSLVVLLVLAVSASLALKGLFAQWRAQWLDPVALDLAALGWKDQGLPNLLQQATGLAPQPAALATTGVLVLALLVWVFADRRFRSQGWQVLGGTVIGACVVAGWYVSGHLGFGENPETLEMAYFATNSRAMESMSFVGPLAYGLELLQRWTDQSLKISFGIASVLGVVLGAAAVSLATGRFRWEGFASLDDLRQQLAGAVLMGFGGVTALGCTVGQGLSGVSTLAIGSFLALAGIIAGAVTTLKFLLWRAERD</sequence>
<evidence type="ECO:0000256" key="1">
    <source>
        <dbReference type="ARBA" id="ARBA00004429"/>
    </source>
</evidence>
<accession>A0A941BE52</accession>
<keyword evidence="2" id="KW-0813">Transport</keyword>
<dbReference type="PANTHER" id="PTHR30574">
    <property type="entry name" value="INNER MEMBRANE PROTEIN YEDE"/>
    <property type="match status" value="1"/>
</dbReference>
<keyword evidence="5 9" id="KW-0812">Transmembrane</keyword>
<keyword evidence="3" id="KW-1003">Cell membrane</keyword>
<evidence type="ECO:0000256" key="8">
    <source>
        <dbReference type="ARBA" id="ARBA00035655"/>
    </source>
</evidence>
<feature type="transmembrane region" description="Helical" evidence="9">
    <location>
        <begin position="80"/>
        <end position="101"/>
    </location>
</feature>
<dbReference type="EMBL" id="JAGQDD010000005">
    <property type="protein sequence ID" value="MBQ0930811.1"/>
    <property type="molecule type" value="Genomic_DNA"/>
</dbReference>
<evidence type="ECO:0000256" key="5">
    <source>
        <dbReference type="ARBA" id="ARBA00022692"/>
    </source>
</evidence>
<evidence type="ECO:0000256" key="2">
    <source>
        <dbReference type="ARBA" id="ARBA00022448"/>
    </source>
</evidence>
<evidence type="ECO:0000313" key="11">
    <source>
        <dbReference type="Proteomes" id="UP000676246"/>
    </source>
</evidence>
<evidence type="ECO:0000256" key="3">
    <source>
        <dbReference type="ARBA" id="ARBA00022475"/>
    </source>
</evidence>
<comment type="similarity">
    <text evidence="8">Belongs to the TsuA/YedE (TC 9.B.102) family.</text>
</comment>
<gene>
    <name evidence="10" type="ORF">KAK03_09945</name>
</gene>
<keyword evidence="6 9" id="KW-1133">Transmembrane helix</keyword>
<dbReference type="AlphaFoldDB" id="A0A941BE52"/>
<evidence type="ECO:0000256" key="9">
    <source>
        <dbReference type="SAM" id="Phobius"/>
    </source>
</evidence>
<reference evidence="10 11" key="1">
    <citation type="submission" date="2021-04" db="EMBL/GenBank/DDBJ databases">
        <title>The genome sequence of Ideonella sp. 3Y2.</title>
        <authorList>
            <person name="Liu Y."/>
        </authorList>
    </citation>
    <scope>NUCLEOTIDE SEQUENCE [LARGE SCALE GENOMIC DNA]</scope>
    <source>
        <strain evidence="10 11">3Y2</strain>
    </source>
</reference>
<dbReference type="GO" id="GO:0005886">
    <property type="term" value="C:plasma membrane"/>
    <property type="evidence" value="ECO:0007669"/>
    <property type="project" value="UniProtKB-SubCell"/>
</dbReference>
<feature type="transmembrane region" description="Helical" evidence="9">
    <location>
        <begin position="176"/>
        <end position="193"/>
    </location>
</feature>
<evidence type="ECO:0000256" key="7">
    <source>
        <dbReference type="ARBA" id="ARBA00023136"/>
    </source>
</evidence>
<comment type="caution">
    <text evidence="10">The sequence shown here is derived from an EMBL/GenBank/DDBJ whole genome shotgun (WGS) entry which is preliminary data.</text>
</comment>
<proteinExistence type="inferred from homology"/>
<evidence type="ECO:0000256" key="6">
    <source>
        <dbReference type="ARBA" id="ARBA00022989"/>
    </source>
</evidence>
<keyword evidence="4" id="KW-0997">Cell inner membrane</keyword>
<organism evidence="10 11">
    <name type="scientific">Ideonella alba</name>
    <dbReference type="NCBI Taxonomy" id="2824118"/>
    <lineage>
        <taxon>Bacteria</taxon>
        <taxon>Pseudomonadati</taxon>
        <taxon>Pseudomonadota</taxon>
        <taxon>Betaproteobacteria</taxon>
        <taxon>Burkholderiales</taxon>
        <taxon>Sphaerotilaceae</taxon>
        <taxon>Ideonella</taxon>
    </lineage>
</organism>
<comment type="subcellular location">
    <subcellularLocation>
        <location evidence="1">Cell inner membrane</location>
        <topology evidence="1">Multi-pass membrane protein</topology>
    </subcellularLocation>
</comment>
<feature type="transmembrane region" description="Helical" evidence="9">
    <location>
        <begin position="339"/>
        <end position="362"/>
    </location>
</feature>
<protein>
    <submittedName>
        <fullName evidence="10">YeeE/YedE family protein</fullName>
    </submittedName>
</protein>
<feature type="transmembrane region" description="Helical" evidence="9">
    <location>
        <begin position="205"/>
        <end position="222"/>
    </location>
</feature>
<feature type="transmembrane region" description="Helical" evidence="9">
    <location>
        <begin position="48"/>
        <end position="68"/>
    </location>
</feature>